<dbReference type="SFLD" id="SFLDS00005">
    <property type="entry name" value="Isoprenoid_Synthase_Type_I"/>
    <property type="match status" value="1"/>
</dbReference>
<comment type="cofactor">
    <cofactor evidence="1">
        <name>Mg(2+)</name>
        <dbReference type="ChEBI" id="CHEBI:18420"/>
    </cofactor>
</comment>
<comment type="caution">
    <text evidence="7">The sequence shown here is derived from an EMBL/GenBank/DDBJ whole genome shotgun (WGS) entry which is preliminary data.</text>
</comment>
<reference evidence="7 8" key="1">
    <citation type="journal article" date="2019" name="Microorganisms">
        <title>Systematic Affiliation and Genome Analysis of Subtercola vilae DB165(T) with Particular Emphasis on Cold Adaptation of an Isolate from a High-Altitude Cold Volcano Lake.</title>
        <authorList>
            <person name="Villalobos A.S."/>
            <person name="Wiese J."/>
            <person name="Imhoff J.F."/>
            <person name="Dorador C."/>
            <person name="Keller A."/>
            <person name="Hentschel U."/>
        </authorList>
    </citation>
    <scope>NUCLEOTIDE SEQUENCE [LARGE SCALE GENOMIC DNA]</scope>
    <source>
        <strain evidence="7 8">DB165</strain>
    </source>
</reference>
<dbReference type="InterPro" id="IPR033749">
    <property type="entry name" value="Polyprenyl_synt_CS"/>
</dbReference>
<keyword evidence="4" id="KW-0479">Metal-binding</keyword>
<dbReference type="SUPFAM" id="SSF48576">
    <property type="entry name" value="Terpenoid synthases"/>
    <property type="match status" value="1"/>
</dbReference>
<sequence>MTQSTHLTSLVDSNIASFVADRAPILVAIAPDLAPFAEFSRDLLRGGKRFRAQFCYWGWRAVSDADLVPDSGVESGPKAKAEFGALVELCTALEFFHAAALVHDDIIDNSDTRRGMPAAHRRFEALHANSSFTGNASDYGRASAILMGDLLLAFSDELVGQALEMLSDPRASRAARLEFNRMRTEVTLGQYLDILEEGAWPVVAENELLARAERVIVYKSAKYSVEAPLVLGARLHGAGDEHVAALRAFGLPLGIAFQLRDDLLGVFGDAERTGKPSGDDLREGKRTVLVALTRETLSPGSRRLFDELLGDPELDAEQISMLQATISNSGAADRVEALISQHAENALHALAASKLGEESKIELANLATLITQRDA</sequence>
<proteinExistence type="inferred from homology"/>
<dbReference type="GO" id="GO:0046872">
    <property type="term" value="F:metal ion binding"/>
    <property type="evidence" value="ECO:0007669"/>
    <property type="project" value="UniProtKB-KW"/>
</dbReference>
<dbReference type="Gene3D" id="1.10.600.10">
    <property type="entry name" value="Farnesyl Diphosphate Synthase"/>
    <property type="match status" value="1"/>
</dbReference>
<keyword evidence="3 6" id="KW-0808">Transferase</keyword>
<comment type="similarity">
    <text evidence="2 6">Belongs to the FPP/GGPP synthase family.</text>
</comment>
<protein>
    <submittedName>
        <fullName evidence="7">Polyprenyl synthetase family protein</fullName>
    </submittedName>
</protein>
<dbReference type="RefSeq" id="WP_136642728.1">
    <property type="nucleotide sequence ID" value="NZ_QYRT01000026.1"/>
</dbReference>
<evidence type="ECO:0000256" key="3">
    <source>
        <dbReference type="ARBA" id="ARBA00022679"/>
    </source>
</evidence>
<dbReference type="Pfam" id="PF00348">
    <property type="entry name" value="polyprenyl_synt"/>
    <property type="match status" value="1"/>
</dbReference>
<dbReference type="Proteomes" id="UP000306192">
    <property type="component" value="Unassembled WGS sequence"/>
</dbReference>
<dbReference type="EMBL" id="QYRT01000026">
    <property type="protein sequence ID" value="TIH34460.1"/>
    <property type="molecule type" value="Genomic_DNA"/>
</dbReference>
<accession>A0A4T2BT34</accession>
<dbReference type="GO" id="GO:0008299">
    <property type="term" value="P:isoprenoid biosynthetic process"/>
    <property type="evidence" value="ECO:0007669"/>
    <property type="project" value="InterPro"/>
</dbReference>
<evidence type="ECO:0000256" key="4">
    <source>
        <dbReference type="ARBA" id="ARBA00022723"/>
    </source>
</evidence>
<evidence type="ECO:0000256" key="2">
    <source>
        <dbReference type="ARBA" id="ARBA00006706"/>
    </source>
</evidence>
<dbReference type="PROSITE" id="PS00444">
    <property type="entry name" value="POLYPRENYL_SYNTHASE_2"/>
    <property type="match status" value="1"/>
</dbReference>
<dbReference type="PROSITE" id="PS00723">
    <property type="entry name" value="POLYPRENYL_SYNTHASE_1"/>
    <property type="match status" value="1"/>
</dbReference>
<dbReference type="PANTHER" id="PTHR12001:SF85">
    <property type="entry name" value="SHORT CHAIN ISOPRENYL DIPHOSPHATE SYNTHASE"/>
    <property type="match status" value="1"/>
</dbReference>
<organism evidence="7 8">
    <name type="scientific">Subtercola vilae</name>
    <dbReference type="NCBI Taxonomy" id="2056433"/>
    <lineage>
        <taxon>Bacteria</taxon>
        <taxon>Bacillati</taxon>
        <taxon>Actinomycetota</taxon>
        <taxon>Actinomycetes</taxon>
        <taxon>Micrococcales</taxon>
        <taxon>Microbacteriaceae</taxon>
        <taxon>Subtercola</taxon>
    </lineage>
</organism>
<dbReference type="AlphaFoldDB" id="A0A4T2BT34"/>
<evidence type="ECO:0000256" key="6">
    <source>
        <dbReference type="RuleBase" id="RU004466"/>
    </source>
</evidence>
<dbReference type="GO" id="GO:0004659">
    <property type="term" value="F:prenyltransferase activity"/>
    <property type="evidence" value="ECO:0007669"/>
    <property type="project" value="InterPro"/>
</dbReference>
<evidence type="ECO:0000313" key="8">
    <source>
        <dbReference type="Proteomes" id="UP000306192"/>
    </source>
</evidence>
<dbReference type="OrthoDB" id="4497239at2"/>
<evidence type="ECO:0000256" key="1">
    <source>
        <dbReference type="ARBA" id="ARBA00001946"/>
    </source>
</evidence>
<dbReference type="InterPro" id="IPR000092">
    <property type="entry name" value="Polyprenyl_synt"/>
</dbReference>
<name>A0A4T2BT34_9MICO</name>
<keyword evidence="8" id="KW-1185">Reference proteome</keyword>
<dbReference type="PANTHER" id="PTHR12001">
    <property type="entry name" value="GERANYLGERANYL PYROPHOSPHATE SYNTHASE"/>
    <property type="match status" value="1"/>
</dbReference>
<evidence type="ECO:0000256" key="5">
    <source>
        <dbReference type="ARBA" id="ARBA00022842"/>
    </source>
</evidence>
<dbReference type="InterPro" id="IPR008949">
    <property type="entry name" value="Isoprenoid_synthase_dom_sf"/>
</dbReference>
<dbReference type="CDD" id="cd00685">
    <property type="entry name" value="Trans_IPPS_HT"/>
    <property type="match status" value="1"/>
</dbReference>
<gene>
    <name evidence="7" type="ORF">D4765_13025</name>
</gene>
<keyword evidence="5" id="KW-0460">Magnesium</keyword>
<evidence type="ECO:0000313" key="7">
    <source>
        <dbReference type="EMBL" id="TIH34460.1"/>
    </source>
</evidence>